<keyword evidence="2" id="KW-1185">Reference proteome</keyword>
<dbReference type="RefSeq" id="WP_108960809.1">
    <property type="nucleotide sequence ID" value="NZ_BFAZ01000009.1"/>
</dbReference>
<sequence>MIFDWDQEKNKFLASQRNISFERIVIEIEAGAVLGILEYPNSEKYPNQLILMVNIDDYAWVVPVIKTKNSFFLKSAYPSRKQTKHYLKKENLHETETD</sequence>
<protein>
    <submittedName>
        <fullName evidence="1">Putative toxin-antitoxin system, toxin component, PIN family</fullName>
    </submittedName>
</protein>
<comment type="caution">
    <text evidence="1">The sequence shown here is derived from an EMBL/GenBank/DDBJ whole genome shotgun (WGS) entry which is preliminary data.</text>
</comment>
<organism evidence="1 2">
    <name type="scientific">Leptospira ellinghausenii</name>
    <dbReference type="NCBI Taxonomy" id="1917822"/>
    <lineage>
        <taxon>Bacteria</taxon>
        <taxon>Pseudomonadati</taxon>
        <taxon>Spirochaetota</taxon>
        <taxon>Spirochaetia</taxon>
        <taxon>Leptospirales</taxon>
        <taxon>Leptospiraceae</taxon>
        <taxon>Leptospira</taxon>
    </lineage>
</organism>
<accession>A0A2P2DH41</accession>
<proteinExistence type="predicted"/>
<evidence type="ECO:0000313" key="1">
    <source>
        <dbReference type="EMBL" id="GBF43967.1"/>
    </source>
</evidence>
<gene>
    <name evidence="1" type="ORF">LPTSP2_32700</name>
</gene>
<dbReference type="Proteomes" id="UP000245206">
    <property type="component" value="Unassembled WGS sequence"/>
</dbReference>
<evidence type="ECO:0000313" key="2">
    <source>
        <dbReference type="Proteomes" id="UP000245206"/>
    </source>
</evidence>
<reference evidence="2" key="1">
    <citation type="journal article" date="2019" name="Microbiol. Immunol.">
        <title>Molecular and phenotypic characterization of Leptospira johnsonii sp. nov., Leptospira ellinghausenii sp. nov. and Leptospira ryugenii sp. nov. isolated from soil and water in Japan.</title>
        <authorList>
            <person name="Masuzawa T."/>
            <person name="Saito M."/>
            <person name="Nakao R."/>
            <person name="Nikaido Y."/>
            <person name="Matsumoto M."/>
            <person name="Ogawa M."/>
            <person name="Yokoyama M."/>
            <person name="Hidaka Y."/>
            <person name="Tomita J."/>
            <person name="Sakakibara K."/>
            <person name="Suzuki K."/>
            <person name="Yasuda S."/>
            <person name="Sato H."/>
            <person name="Yamaguchi M."/>
            <person name="Yoshida S.I."/>
            <person name="Koizumi N."/>
            <person name="Kawamura Y."/>
        </authorList>
    </citation>
    <scope>NUCLEOTIDE SEQUENCE [LARGE SCALE GENOMIC DNA]</scope>
    <source>
        <strain evidence="2">E18</strain>
    </source>
</reference>
<dbReference type="OrthoDB" id="9814045at2"/>
<name>A0A2P2DH41_9LEPT</name>
<dbReference type="EMBL" id="BFAZ01000009">
    <property type="protein sequence ID" value="GBF43967.1"/>
    <property type="molecule type" value="Genomic_DNA"/>
</dbReference>
<dbReference type="AlphaFoldDB" id="A0A2P2DH41"/>